<keyword evidence="2" id="KW-1185">Reference proteome</keyword>
<reference evidence="1 2" key="1">
    <citation type="journal article" date="2019" name="Int. J. Syst. Evol. Microbiol.">
        <title>The Global Catalogue of Microorganisms (GCM) 10K type strain sequencing project: providing services to taxonomists for standard genome sequencing and annotation.</title>
        <authorList>
            <consortium name="The Broad Institute Genomics Platform"/>
            <consortium name="The Broad Institute Genome Sequencing Center for Infectious Disease"/>
            <person name="Wu L."/>
            <person name="Ma J."/>
        </authorList>
    </citation>
    <scope>NUCLEOTIDE SEQUENCE [LARGE SCALE GENOMIC DNA]</scope>
    <source>
        <strain evidence="1 2">DSM 29988</strain>
    </source>
</reference>
<dbReference type="RefSeq" id="WP_390223665.1">
    <property type="nucleotide sequence ID" value="NZ_JBHTAA010000005.1"/>
</dbReference>
<gene>
    <name evidence="1" type="ORF">ACFQJC_11710</name>
</gene>
<evidence type="ECO:0000313" key="1">
    <source>
        <dbReference type="EMBL" id="MFC7204183.1"/>
    </source>
</evidence>
<dbReference type="Proteomes" id="UP001596481">
    <property type="component" value="Unassembled WGS sequence"/>
</dbReference>
<accession>A0ABD5ZG68</accession>
<comment type="caution">
    <text evidence="1">The sequence shown here is derived from an EMBL/GenBank/DDBJ whole genome shotgun (WGS) entry which is preliminary data.</text>
</comment>
<sequence length="42" mass="4892">MQRDDEVAVAETSLRIELCRDSGQIRVHRTTELGTYSRTIER</sequence>
<evidence type="ECO:0000313" key="2">
    <source>
        <dbReference type="Proteomes" id="UP001596481"/>
    </source>
</evidence>
<name>A0ABD5ZG68_9EURY</name>
<protein>
    <submittedName>
        <fullName evidence="1">Uncharacterized protein</fullName>
    </submittedName>
</protein>
<organism evidence="1 2">
    <name type="scientific">Haloferax namakaokahaiae</name>
    <dbReference type="NCBI Taxonomy" id="1748331"/>
    <lineage>
        <taxon>Archaea</taxon>
        <taxon>Methanobacteriati</taxon>
        <taxon>Methanobacteriota</taxon>
        <taxon>Stenosarchaea group</taxon>
        <taxon>Halobacteria</taxon>
        <taxon>Halobacteriales</taxon>
        <taxon>Haloferacaceae</taxon>
        <taxon>Haloferax</taxon>
    </lineage>
</organism>
<proteinExistence type="predicted"/>
<dbReference type="EMBL" id="JBHTAA010000005">
    <property type="protein sequence ID" value="MFC7204183.1"/>
    <property type="molecule type" value="Genomic_DNA"/>
</dbReference>
<dbReference type="AlphaFoldDB" id="A0ABD5ZG68"/>